<evidence type="ECO:0000259" key="4">
    <source>
        <dbReference type="PROSITE" id="PS50893"/>
    </source>
</evidence>
<dbReference type="Pfam" id="PF12399">
    <property type="entry name" value="BCA_ABC_TP_C"/>
    <property type="match status" value="1"/>
</dbReference>
<dbReference type="SUPFAM" id="SSF52540">
    <property type="entry name" value="P-loop containing nucleoside triphosphate hydrolases"/>
    <property type="match status" value="1"/>
</dbReference>
<dbReference type="SMART" id="SM00382">
    <property type="entry name" value="AAA"/>
    <property type="match status" value="1"/>
</dbReference>
<dbReference type="GO" id="GO:0005886">
    <property type="term" value="C:plasma membrane"/>
    <property type="evidence" value="ECO:0007669"/>
    <property type="project" value="TreeGrafter"/>
</dbReference>
<dbReference type="FunFam" id="3.40.50.300:FF:000421">
    <property type="entry name" value="Branched-chain amino acid ABC transporter ATP-binding protein"/>
    <property type="match status" value="1"/>
</dbReference>
<dbReference type="InterPro" id="IPR032823">
    <property type="entry name" value="BCA_ABC_TP_C"/>
</dbReference>
<protein>
    <submittedName>
        <fullName evidence="5">Branched-chain amino acid transport system ATP-binding protein</fullName>
    </submittedName>
</protein>
<dbReference type="Gene3D" id="3.40.50.300">
    <property type="entry name" value="P-loop containing nucleotide triphosphate hydrolases"/>
    <property type="match status" value="1"/>
</dbReference>
<gene>
    <name evidence="5" type="ORF">SAMN05421804_101167</name>
</gene>
<proteinExistence type="predicted"/>
<evidence type="ECO:0000313" key="6">
    <source>
        <dbReference type="Proteomes" id="UP000183255"/>
    </source>
</evidence>
<dbReference type="Proteomes" id="UP000183255">
    <property type="component" value="Unassembled WGS sequence"/>
</dbReference>
<dbReference type="PANTHER" id="PTHR45772:SF7">
    <property type="entry name" value="AMINO ACID ABC TRANSPORTER ATP-BINDING PROTEIN"/>
    <property type="match status" value="1"/>
</dbReference>
<dbReference type="GO" id="GO:1903806">
    <property type="term" value="P:L-isoleucine import across plasma membrane"/>
    <property type="evidence" value="ECO:0007669"/>
    <property type="project" value="TreeGrafter"/>
</dbReference>
<sequence>MKILEVQGLTKEFGGIKAVKDVNLSVRKDSITGIIGPNGAGKTTFFNLLTGIYTPSSGKIIYHLKDTVTGKSIQPQKMPSHGIARTFQNIRLFKEMTVLENVLLGNHPNLNYSVFSALFRLTPFFTGEEKAVEEAMALLKIFNLADKCDEKAKNLPYGDQRRLEIARAMASKPSLLLLDEPAAGMNPQETKELTELIKWVKETFQLSVILIEHDMSLVMNLCDDLFVFDYGNLIAQGTPAEIQVHPEVIKAYLGGENIA</sequence>
<keyword evidence="3 5" id="KW-0067">ATP-binding</keyword>
<dbReference type="RefSeq" id="WP_031572854.1">
    <property type="nucleotide sequence ID" value="NZ_FNDZ01000001.1"/>
</dbReference>
<evidence type="ECO:0000256" key="1">
    <source>
        <dbReference type="ARBA" id="ARBA00022448"/>
    </source>
</evidence>
<keyword evidence="2" id="KW-0547">Nucleotide-binding</keyword>
<accession>A0A1G8G810</accession>
<name>A0A1G8G810_9CLOT</name>
<dbReference type="AlphaFoldDB" id="A0A1G8G810"/>
<dbReference type="EMBL" id="FNDZ01000001">
    <property type="protein sequence ID" value="SDH90411.1"/>
    <property type="molecule type" value="Genomic_DNA"/>
</dbReference>
<dbReference type="GO" id="GO:0015808">
    <property type="term" value="P:L-alanine transport"/>
    <property type="evidence" value="ECO:0007669"/>
    <property type="project" value="TreeGrafter"/>
</dbReference>
<dbReference type="InterPro" id="IPR003593">
    <property type="entry name" value="AAA+_ATPase"/>
</dbReference>
<dbReference type="GO" id="GO:0042941">
    <property type="term" value="P:D-alanine transmembrane transport"/>
    <property type="evidence" value="ECO:0007669"/>
    <property type="project" value="TreeGrafter"/>
</dbReference>
<evidence type="ECO:0000313" key="5">
    <source>
        <dbReference type="EMBL" id="SDH90411.1"/>
    </source>
</evidence>
<dbReference type="Pfam" id="PF00005">
    <property type="entry name" value="ABC_tran"/>
    <property type="match status" value="1"/>
</dbReference>
<dbReference type="GO" id="GO:0015188">
    <property type="term" value="F:L-isoleucine transmembrane transporter activity"/>
    <property type="evidence" value="ECO:0007669"/>
    <property type="project" value="TreeGrafter"/>
</dbReference>
<dbReference type="InterPro" id="IPR003439">
    <property type="entry name" value="ABC_transporter-like_ATP-bd"/>
</dbReference>
<dbReference type="CDD" id="cd03219">
    <property type="entry name" value="ABC_Mj1267_LivG_branched"/>
    <property type="match status" value="1"/>
</dbReference>
<organism evidence="5 6">
    <name type="scientific">Proteiniclasticum ruminis</name>
    <dbReference type="NCBI Taxonomy" id="398199"/>
    <lineage>
        <taxon>Bacteria</taxon>
        <taxon>Bacillati</taxon>
        <taxon>Bacillota</taxon>
        <taxon>Clostridia</taxon>
        <taxon>Eubacteriales</taxon>
        <taxon>Clostridiaceae</taxon>
        <taxon>Proteiniclasticum</taxon>
    </lineage>
</organism>
<dbReference type="GO" id="GO:0015192">
    <property type="term" value="F:L-phenylalanine transmembrane transporter activity"/>
    <property type="evidence" value="ECO:0007669"/>
    <property type="project" value="TreeGrafter"/>
</dbReference>
<dbReference type="GO" id="GO:0005304">
    <property type="term" value="F:L-valine transmembrane transporter activity"/>
    <property type="evidence" value="ECO:0007669"/>
    <property type="project" value="TreeGrafter"/>
</dbReference>
<feature type="domain" description="ABC transporter" evidence="4">
    <location>
        <begin position="4"/>
        <end position="255"/>
    </location>
</feature>
<evidence type="ECO:0000256" key="2">
    <source>
        <dbReference type="ARBA" id="ARBA00022741"/>
    </source>
</evidence>
<keyword evidence="1" id="KW-0813">Transport</keyword>
<reference evidence="5 6" key="1">
    <citation type="submission" date="2016-10" db="EMBL/GenBank/DDBJ databases">
        <authorList>
            <person name="de Groot N.N."/>
        </authorList>
    </citation>
    <scope>NUCLEOTIDE SEQUENCE [LARGE SCALE GENOMIC DNA]</scope>
    <source>
        <strain evidence="5 6">CGMCC 1.5058</strain>
    </source>
</reference>
<dbReference type="PROSITE" id="PS50893">
    <property type="entry name" value="ABC_TRANSPORTER_2"/>
    <property type="match status" value="1"/>
</dbReference>
<dbReference type="GO" id="GO:0016887">
    <property type="term" value="F:ATP hydrolysis activity"/>
    <property type="evidence" value="ECO:0007669"/>
    <property type="project" value="InterPro"/>
</dbReference>
<dbReference type="InterPro" id="IPR051120">
    <property type="entry name" value="ABC_AA/LPS_Transport"/>
</dbReference>
<evidence type="ECO:0000256" key="3">
    <source>
        <dbReference type="ARBA" id="ARBA00022840"/>
    </source>
</evidence>
<dbReference type="GO" id="GO:1903805">
    <property type="term" value="P:L-valine import across plasma membrane"/>
    <property type="evidence" value="ECO:0007669"/>
    <property type="project" value="TreeGrafter"/>
</dbReference>
<dbReference type="PANTHER" id="PTHR45772">
    <property type="entry name" value="CONSERVED COMPONENT OF ABC TRANSPORTER FOR NATURAL AMINO ACIDS-RELATED"/>
    <property type="match status" value="1"/>
</dbReference>
<dbReference type="GO" id="GO:0005524">
    <property type="term" value="F:ATP binding"/>
    <property type="evidence" value="ECO:0007669"/>
    <property type="project" value="UniProtKB-KW"/>
</dbReference>
<dbReference type="InterPro" id="IPR027417">
    <property type="entry name" value="P-loop_NTPase"/>
</dbReference>